<evidence type="ECO:0000256" key="4">
    <source>
        <dbReference type="ARBA" id="ARBA00023088"/>
    </source>
</evidence>
<dbReference type="RefSeq" id="WP_413777002.1">
    <property type="nucleotide sequence ID" value="NZ_WIJP01000006.1"/>
</dbReference>
<dbReference type="NCBIfam" id="TIGR01167">
    <property type="entry name" value="LPXTG_anchor"/>
    <property type="match status" value="1"/>
</dbReference>
<comment type="caution">
    <text evidence="7">The sequence shown here is derived from an EMBL/GenBank/DDBJ whole genome shotgun (WGS) entry which is preliminary data.</text>
</comment>
<feature type="transmembrane region" description="Helical" evidence="5">
    <location>
        <begin position="30"/>
        <end position="48"/>
    </location>
</feature>
<evidence type="ECO:0000313" key="7">
    <source>
        <dbReference type="EMBL" id="MQQ29803.1"/>
    </source>
</evidence>
<reference evidence="7 8" key="1">
    <citation type="submission" date="2019-10" db="EMBL/GenBank/DDBJ databases">
        <title>Streptococcus mitis of the oral and urogenital tracts.</title>
        <authorList>
            <person name="Price T."/>
            <person name="Mores C.R."/>
            <person name="Putonti C."/>
            <person name="Wolfe A.J."/>
        </authorList>
    </citation>
    <scope>NUCLEOTIDE SEQUENCE [LARGE SCALE GENOMIC DNA]</scope>
    <source>
        <strain evidence="7 8">SM10</strain>
    </source>
</reference>
<keyword evidence="5" id="KW-0812">Transmembrane</keyword>
<keyword evidence="4" id="KW-0572">Peptidoglycan-anchor</keyword>
<evidence type="ECO:0000313" key="8">
    <source>
        <dbReference type="Proteomes" id="UP000438885"/>
    </source>
</evidence>
<keyword evidence="5" id="KW-0472">Membrane</keyword>
<name>A0A6I1TXU0_STRMT</name>
<dbReference type="Proteomes" id="UP000438885">
    <property type="component" value="Unassembled WGS sequence"/>
</dbReference>
<accession>A0A6I1TXU0</accession>
<keyword evidence="1" id="KW-0134">Cell wall</keyword>
<keyword evidence="3" id="KW-0732">Signal</keyword>
<dbReference type="EMBL" id="WIJP01000006">
    <property type="protein sequence ID" value="MQQ29803.1"/>
    <property type="molecule type" value="Genomic_DNA"/>
</dbReference>
<gene>
    <name evidence="7" type="ORF">GEZ84_05360</name>
</gene>
<evidence type="ECO:0000259" key="6">
    <source>
        <dbReference type="Pfam" id="PF00746"/>
    </source>
</evidence>
<proteinExistence type="predicted"/>
<dbReference type="InterPro" id="IPR019931">
    <property type="entry name" value="LPXTG_anchor"/>
</dbReference>
<organism evidence="7 8">
    <name type="scientific">Streptococcus mitis</name>
    <dbReference type="NCBI Taxonomy" id="28037"/>
    <lineage>
        <taxon>Bacteria</taxon>
        <taxon>Bacillati</taxon>
        <taxon>Bacillota</taxon>
        <taxon>Bacilli</taxon>
        <taxon>Lactobacillales</taxon>
        <taxon>Streptococcaceae</taxon>
        <taxon>Streptococcus</taxon>
        <taxon>Streptococcus mitis group</taxon>
    </lineage>
</organism>
<keyword evidence="2" id="KW-0964">Secreted</keyword>
<evidence type="ECO:0000256" key="3">
    <source>
        <dbReference type="ARBA" id="ARBA00022729"/>
    </source>
</evidence>
<protein>
    <submittedName>
        <fullName evidence="7">LPXTG cell wall anchor domain-containing protein</fullName>
    </submittedName>
</protein>
<feature type="domain" description="Gram-positive cocci surface proteins LPxTG" evidence="6">
    <location>
        <begin position="14"/>
        <end position="54"/>
    </location>
</feature>
<evidence type="ECO:0000256" key="2">
    <source>
        <dbReference type="ARBA" id="ARBA00022525"/>
    </source>
</evidence>
<sequence length="57" mass="5957">MRGVHNNGDLESLKTAAKALPNTGTVKSTLAIPVAITSALLSLGLVGGRRRKEDEEV</sequence>
<keyword evidence="5" id="KW-1133">Transmembrane helix</keyword>
<evidence type="ECO:0000256" key="5">
    <source>
        <dbReference type="SAM" id="Phobius"/>
    </source>
</evidence>
<dbReference type="Pfam" id="PF00746">
    <property type="entry name" value="Gram_pos_anchor"/>
    <property type="match status" value="1"/>
</dbReference>
<dbReference type="AlphaFoldDB" id="A0A6I1TXU0"/>
<evidence type="ECO:0000256" key="1">
    <source>
        <dbReference type="ARBA" id="ARBA00022512"/>
    </source>
</evidence>